<dbReference type="EMBL" id="LT630287">
    <property type="protein sequence ID" value="SFV40031.1"/>
    <property type="molecule type" value="Genomic_DNA"/>
</dbReference>
<feature type="transmembrane region" description="Helical" evidence="1">
    <location>
        <begin position="140"/>
        <end position="170"/>
    </location>
</feature>
<gene>
    <name evidence="2" type="ORF">IV43_GL002223</name>
    <name evidence="3" type="ORF">LAC1533_0611</name>
</gene>
<proteinExistence type="predicted"/>
<feature type="transmembrane region" description="Helical" evidence="1">
    <location>
        <begin position="6"/>
        <end position="25"/>
    </location>
</feature>
<dbReference type="STRING" id="89059.LAC1533_0611"/>
<dbReference type="Pfam" id="PF04474">
    <property type="entry name" value="DUF554"/>
    <property type="match status" value="1"/>
</dbReference>
<dbReference type="AlphaFoldDB" id="A0A0R2K4I9"/>
<evidence type="ECO:0000313" key="5">
    <source>
        <dbReference type="Proteomes" id="UP000190935"/>
    </source>
</evidence>
<accession>A0A0R2K4I9</accession>
<evidence type="ECO:0000313" key="4">
    <source>
        <dbReference type="Proteomes" id="UP000051491"/>
    </source>
</evidence>
<feature type="transmembrane region" description="Helical" evidence="1">
    <location>
        <begin position="182"/>
        <end position="200"/>
    </location>
</feature>
<name>A0A0R2K4I9_9LACO</name>
<keyword evidence="1" id="KW-0812">Transmembrane</keyword>
<organism evidence="2 4">
    <name type="scientific">Ligilactobacillus acidipiscis</name>
    <dbReference type="NCBI Taxonomy" id="89059"/>
    <lineage>
        <taxon>Bacteria</taxon>
        <taxon>Bacillati</taxon>
        <taxon>Bacillota</taxon>
        <taxon>Bacilli</taxon>
        <taxon>Lactobacillales</taxon>
        <taxon>Lactobacillaceae</taxon>
        <taxon>Ligilactobacillus</taxon>
    </lineage>
</organism>
<reference evidence="5" key="2">
    <citation type="submission" date="2016-11" db="EMBL/GenBank/DDBJ databases">
        <authorList>
            <person name="Papadimitriou K."/>
        </authorList>
    </citation>
    <scope>NUCLEOTIDE SEQUENCE [LARGE SCALE GENOMIC DNA]</scope>
    <source>
        <strain evidence="5">ACA-DC 1533</strain>
    </source>
</reference>
<dbReference type="PANTHER" id="PTHR36111">
    <property type="entry name" value="INNER MEMBRANE PROTEIN-RELATED"/>
    <property type="match status" value="1"/>
</dbReference>
<feature type="transmembrane region" description="Helical" evidence="1">
    <location>
        <begin position="98"/>
        <end position="120"/>
    </location>
</feature>
<dbReference type="PATRIC" id="fig|89059.3.peg.2344"/>
<dbReference type="KEGG" id="laca:LAC1533_0611"/>
<dbReference type="Proteomes" id="UP000051491">
    <property type="component" value="Unassembled WGS sequence"/>
</dbReference>
<feature type="transmembrane region" description="Helical" evidence="1">
    <location>
        <begin position="206"/>
        <end position="224"/>
    </location>
</feature>
<dbReference type="OrthoDB" id="9797976at2"/>
<dbReference type="RefSeq" id="WP_010497373.1">
    <property type="nucleotide sequence ID" value="NZ_JQBK01000092.1"/>
</dbReference>
<dbReference type="EMBL" id="JQBK01000092">
    <property type="protein sequence ID" value="KRN81012.1"/>
    <property type="molecule type" value="Genomic_DNA"/>
</dbReference>
<keyword evidence="1" id="KW-0472">Membrane</keyword>
<reference evidence="2 4" key="1">
    <citation type="journal article" date="2015" name="Genome Announc.">
        <title>Expanding the biotechnology potential of lactobacilli through comparative genomics of 213 strains and associated genera.</title>
        <authorList>
            <person name="Sun Z."/>
            <person name="Harris H.M."/>
            <person name="McCann A."/>
            <person name="Guo C."/>
            <person name="Argimon S."/>
            <person name="Zhang W."/>
            <person name="Yang X."/>
            <person name="Jeffery I.B."/>
            <person name="Cooney J.C."/>
            <person name="Kagawa T.F."/>
            <person name="Liu W."/>
            <person name="Song Y."/>
            <person name="Salvetti E."/>
            <person name="Wrobel A."/>
            <person name="Rasinkangas P."/>
            <person name="Parkhill J."/>
            <person name="Rea M.C."/>
            <person name="O'Sullivan O."/>
            <person name="Ritari J."/>
            <person name="Douillard F.P."/>
            <person name="Paul Ross R."/>
            <person name="Yang R."/>
            <person name="Briner A.E."/>
            <person name="Felis G.E."/>
            <person name="de Vos W.M."/>
            <person name="Barrangou R."/>
            <person name="Klaenhammer T.R."/>
            <person name="Caufield P.W."/>
            <person name="Cui Y."/>
            <person name="Zhang H."/>
            <person name="O'Toole P.W."/>
        </authorList>
    </citation>
    <scope>NUCLEOTIDE SEQUENCE [LARGE SCALE GENOMIC DNA]</scope>
    <source>
        <strain evidence="2 4">DSM 15353</strain>
    </source>
</reference>
<dbReference type="GeneID" id="95348684"/>
<dbReference type="PANTHER" id="PTHR36111:SF2">
    <property type="entry name" value="INNER MEMBRANE PROTEIN"/>
    <property type="match status" value="1"/>
</dbReference>
<dbReference type="Proteomes" id="UP000190935">
    <property type="component" value="Chromosome I"/>
</dbReference>
<feature type="transmembrane region" description="Helical" evidence="1">
    <location>
        <begin position="32"/>
        <end position="50"/>
    </location>
</feature>
<keyword evidence="1" id="KW-1133">Transmembrane helix</keyword>
<sequence>MYGTIFNAAMIIVGSIIGSLLKSRLKPKYHTVLMQAIGLAAIVVGIHTVIKPLDNSHLPVLFIISLAVGGTLGTAWNIQENFDRVVQRFTNSDLSAGLATAVLLYCFGSLSILGPINAALHHDYTFLLTNGTLDLITSIVLGATYGIGIAWGAAVLFCWQGGLYILVLLLRTALSASLLNELMIVGGVLIFASGLGVLEIKKINTLNFLPALLIPPVVLGILHFF</sequence>
<evidence type="ECO:0000313" key="3">
    <source>
        <dbReference type="EMBL" id="SFV40031.1"/>
    </source>
</evidence>
<dbReference type="InterPro" id="IPR007563">
    <property type="entry name" value="DUF554"/>
</dbReference>
<reference evidence="3" key="3">
    <citation type="submission" date="2016-11" db="EMBL/GenBank/DDBJ databases">
        <authorList>
            <person name="Jaros S."/>
            <person name="Januszkiewicz K."/>
            <person name="Wedrychowicz H."/>
        </authorList>
    </citation>
    <scope>NUCLEOTIDE SEQUENCE [LARGE SCALE GENOMIC DNA]</scope>
    <source>
        <strain evidence="3">ACA-DC 1533</strain>
    </source>
</reference>
<evidence type="ECO:0000256" key="1">
    <source>
        <dbReference type="SAM" id="Phobius"/>
    </source>
</evidence>
<evidence type="ECO:0000313" key="2">
    <source>
        <dbReference type="EMBL" id="KRN81012.1"/>
    </source>
</evidence>
<feature type="transmembrane region" description="Helical" evidence="1">
    <location>
        <begin position="56"/>
        <end position="78"/>
    </location>
</feature>
<protein>
    <submittedName>
        <fullName evidence="2 3">Transport protein</fullName>
    </submittedName>
</protein>